<keyword evidence="1" id="KW-0472">Membrane</keyword>
<evidence type="ECO:0000313" key="2">
    <source>
        <dbReference type="EMBL" id="MDF0592295.1"/>
    </source>
</evidence>
<evidence type="ECO:0000313" key="3">
    <source>
        <dbReference type="Proteomes" id="UP001215956"/>
    </source>
</evidence>
<dbReference type="RefSeq" id="WP_316968006.1">
    <property type="nucleotide sequence ID" value="NZ_JARFPL010000003.1"/>
</dbReference>
<feature type="transmembrane region" description="Helical" evidence="1">
    <location>
        <begin position="6"/>
        <end position="26"/>
    </location>
</feature>
<evidence type="ECO:0000256" key="1">
    <source>
        <dbReference type="SAM" id="Phobius"/>
    </source>
</evidence>
<name>A0ABT5XC53_9EURY</name>
<dbReference type="EMBL" id="JARFPL010000003">
    <property type="protein sequence ID" value="MDF0592295.1"/>
    <property type="molecule type" value="Genomic_DNA"/>
</dbReference>
<gene>
    <name evidence="2" type="ORF">P0O24_01685</name>
</gene>
<keyword evidence="1" id="KW-0812">Transmembrane</keyword>
<feature type="transmembrane region" description="Helical" evidence="1">
    <location>
        <begin position="38"/>
        <end position="56"/>
    </location>
</feature>
<sequence>MEQDEFWILLFILGSVLLNWPALSLVGGGDDPIGNTAVLVYIISVWLSIILFAFLFERWTSN</sequence>
<proteinExistence type="predicted"/>
<keyword evidence="1" id="KW-1133">Transmembrane helix</keyword>
<reference evidence="2 3" key="1">
    <citation type="submission" date="2023-03" db="EMBL/GenBank/DDBJ databases">
        <title>Whole genome sequencing of Methanotrichaceae archaeon M04Ac.</title>
        <authorList>
            <person name="Khomyakova M.A."/>
            <person name="Merkel A.Y."/>
            <person name="Slobodkin A.I."/>
        </authorList>
    </citation>
    <scope>NUCLEOTIDE SEQUENCE [LARGE SCALE GENOMIC DNA]</scope>
    <source>
        <strain evidence="2 3">M04Ac</strain>
    </source>
</reference>
<dbReference type="Proteomes" id="UP001215956">
    <property type="component" value="Unassembled WGS sequence"/>
</dbReference>
<organism evidence="2 3">
    <name type="scientific">Candidatus Methanocrinis alkalitolerans</name>
    <dbReference type="NCBI Taxonomy" id="3033395"/>
    <lineage>
        <taxon>Archaea</taxon>
        <taxon>Methanobacteriati</taxon>
        <taxon>Methanobacteriota</taxon>
        <taxon>Stenosarchaea group</taxon>
        <taxon>Methanomicrobia</taxon>
        <taxon>Methanotrichales</taxon>
        <taxon>Methanotrichaceae</taxon>
        <taxon>Methanocrinis</taxon>
    </lineage>
</organism>
<protein>
    <submittedName>
        <fullName evidence="2">Uncharacterized protein</fullName>
    </submittedName>
</protein>
<keyword evidence="3" id="KW-1185">Reference proteome</keyword>
<comment type="caution">
    <text evidence="2">The sequence shown here is derived from an EMBL/GenBank/DDBJ whole genome shotgun (WGS) entry which is preliminary data.</text>
</comment>
<accession>A0ABT5XC53</accession>